<protein>
    <submittedName>
        <fullName evidence="1">Uncharacterized protein</fullName>
    </submittedName>
</protein>
<sequence length="242" mass="28272">MVVAIESMLMVEATMDMETSFPKHIMVMETSLLKDIKELITSLLMLNLMGGTSYDDYGVSIVEEAPKVKELPHVKLQIEESLETHVEKEISNEDSCDNMNEKSIEIKEKERVEEKERLVERSYIFDSTSILSKESDHFECLKGKEHELEKSESIKENECYIENQESIKEEQKEKEVVELDKSEVRLECALLDILNDKRVGKFVENDGYFSSFLDTYMENQNDFVFLNQLMALLNDQIEYFFK</sequence>
<evidence type="ECO:0000313" key="2">
    <source>
        <dbReference type="Proteomes" id="UP001060085"/>
    </source>
</evidence>
<reference evidence="2" key="1">
    <citation type="journal article" date="2023" name="Nat. Plants">
        <title>Single-cell RNA sequencing provides a high-resolution roadmap for understanding the multicellular compartmentation of specialized metabolism.</title>
        <authorList>
            <person name="Sun S."/>
            <person name="Shen X."/>
            <person name="Li Y."/>
            <person name="Li Y."/>
            <person name="Wang S."/>
            <person name="Li R."/>
            <person name="Zhang H."/>
            <person name="Shen G."/>
            <person name="Guo B."/>
            <person name="Wei J."/>
            <person name="Xu J."/>
            <person name="St-Pierre B."/>
            <person name="Chen S."/>
            <person name="Sun C."/>
        </authorList>
    </citation>
    <scope>NUCLEOTIDE SEQUENCE [LARGE SCALE GENOMIC DNA]</scope>
</reference>
<gene>
    <name evidence="1" type="ORF">M9H77_07542</name>
</gene>
<proteinExistence type="predicted"/>
<comment type="caution">
    <text evidence="1">The sequence shown here is derived from an EMBL/GenBank/DDBJ whole genome shotgun (WGS) entry which is preliminary data.</text>
</comment>
<dbReference type="EMBL" id="CM044702">
    <property type="protein sequence ID" value="KAI5676592.1"/>
    <property type="molecule type" value="Genomic_DNA"/>
</dbReference>
<organism evidence="1 2">
    <name type="scientific">Catharanthus roseus</name>
    <name type="common">Madagascar periwinkle</name>
    <name type="synonym">Vinca rosea</name>
    <dbReference type="NCBI Taxonomy" id="4058"/>
    <lineage>
        <taxon>Eukaryota</taxon>
        <taxon>Viridiplantae</taxon>
        <taxon>Streptophyta</taxon>
        <taxon>Embryophyta</taxon>
        <taxon>Tracheophyta</taxon>
        <taxon>Spermatophyta</taxon>
        <taxon>Magnoliopsida</taxon>
        <taxon>eudicotyledons</taxon>
        <taxon>Gunneridae</taxon>
        <taxon>Pentapetalae</taxon>
        <taxon>asterids</taxon>
        <taxon>lamiids</taxon>
        <taxon>Gentianales</taxon>
        <taxon>Apocynaceae</taxon>
        <taxon>Rauvolfioideae</taxon>
        <taxon>Vinceae</taxon>
        <taxon>Catharanthinae</taxon>
        <taxon>Catharanthus</taxon>
    </lineage>
</organism>
<evidence type="ECO:0000313" key="1">
    <source>
        <dbReference type="EMBL" id="KAI5676592.1"/>
    </source>
</evidence>
<accession>A0ACC0BVG3</accession>
<keyword evidence="2" id="KW-1185">Reference proteome</keyword>
<dbReference type="Proteomes" id="UP001060085">
    <property type="component" value="Linkage Group LG02"/>
</dbReference>
<name>A0ACC0BVG3_CATRO</name>